<name>A0ABS3WWM1_9ACTN</name>
<keyword evidence="3" id="KW-1185">Reference proteome</keyword>
<feature type="domain" description="Insertion element IS402-like" evidence="1">
    <location>
        <begin position="1"/>
        <end position="32"/>
    </location>
</feature>
<proteinExistence type="predicted"/>
<sequence>MPWPDLPERYGPWQKVCERHRRWSADGTGQRILARLQLEADAAAPDGTVGRCPSAVLGDQ</sequence>
<organism evidence="2 3">
    <name type="scientific">Streptomyces spirodelae</name>
    <dbReference type="NCBI Taxonomy" id="2812904"/>
    <lineage>
        <taxon>Bacteria</taxon>
        <taxon>Bacillati</taxon>
        <taxon>Actinomycetota</taxon>
        <taxon>Actinomycetes</taxon>
        <taxon>Kitasatosporales</taxon>
        <taxon>Streptomycetaceae</taxon>
        <taxon>Streptomyces</taxon>
    </lineage>
</organism>
<accession>A0ABS3WWM1</accession>
<protein>
    <submittedName>
        <fullName evidence="2">Transposase</fullName>
    </submittedName>
</protein>
<evidence type="ECO:0000259" key="1">
    <source>
        <dbReference type="Pfam" id="PF13340"/>
    </source>
</evidence>
<gene>
    <name evidence="2" type="ORF">JW592_19040</name>
</gene>
<dbReference type="InterPro" id="IPR025161">
    <property type="entry name" value="IS402-like_dom"/>
</dbReference>
<dbReference type="Proteomes" id="UP001518976">
    <property type="component" value="Unassembled WGS sequence"/>
</dbReference>
<reference evidence="2 3" key="1">
    <citation type="submission" date="2021-02" db="EMBL/GenBank/DDBJ databases">
        <title>Streptomyces spirodelae sp. nov., isolated from duckweed.</title>
        <authorList>
            <person name="Saimee Y."/>
            <person name="Duangmal K."/>
        </authorList>
    </citation>
    <scope>NUCLEOTIDE SEQUENCE [LARGE SCALE GENOMIC DNA]</scope>
    <source>
        <strain evidence="2 3">DW4-2</strain>
    </source>
</reference>
<dbReference type="EMBL" id="JAFFZN010000017">
    <property type="protein sequence ID" value="MBO8187541.1"/>
    <property type="molecule type" value="Genomic_DNA"/>
</dbReference>
<dbReference type="Pfam" id="PF13340">
    <property type="entry name" value="DUF4096"/>
    <property type="match status" value="1"/>
</dbReference>
<evidence type="ECO:0000313" key="2">
    <source>
        <dbReference type="EMBL" id="MBO8187541.1"/>
    </source>
</evidence>
<comment type="caution">
    <text evidence="2">The sequence shown here is derived from an EMBL/GenBank/DDBJ whole genome shotgun (WGS) entry which is preliminary data.</text>
</comment>
<evidence type="ECO:0000313" key="3">
    <source>
        <dbReference type="Proteomes" id="UP001518976"/>
    </source>
</evidence>